<dbReference type="PANTHER" id="PTHR42751:SF1">
    <property type="entry name" value="CATION_PROTON ANTIPORTER YBAL-RELATED"/>
    <property type="match status" value="1"/>
</dbReference>
<proteinExistence type="inferred from homology"/>
<evidence type="ECO:0000256" key="4">
    <source>
        <dbReference type="SAM" id="Phobius"/>
    </source>
</evidence>
<evidence type="ECO:0000256" key="3">
    <source>
        <dbReference type="SAM" id="MobiDB-lite"/>
    </source>
</evidence>
<dbReference type="PANTHER" id="PTHR42751">
    <property type="entry name" value="SODIUM/HYDROGEN EXCHANGER FAMILY/TRKA DOMAIN PROTEIN"/>
    <property type="match status" value="1"/>
</dbReference>
<comment type="caution">
    <text evidence="5">The sequence shown here is derived from an EMBL/GenBank/DDBJ whole genome shotgun (WGS) entry which is preliminary data.</text>
</comment>
<dbReference type="EMBL" id="CAFE01000177">
    <property type="protein sequence ID" value="CCD38469.1"/>
    <property type="molecule type" value="Genomic_DNA"/>
</dbReference>
<feature type="transmembrane region" description="Helical" evidence="4">
    <location>
        <begin position="51"/>
        <end position="72"/>
    </location>
</feature>
<keyword evidence="6" id="KW-1185">Reference proteome</keyword>
<evidence type="ECO:0000313" key="5">
    <source>
        <dbReference type="EMBL" id="CCD38469.1"/>
    </source>
</evidence>
<keyword evidence="4" id="KW-1133">Transmembrane helix</keyword>
<feature type="compositionally biased region" description="Basic residues" evidence="3">
    <location>
        <begin position="175"/>
        <end position="186"/>
    </location>
</feature>
<evidence type="ECO:0000256" key="2">
    <source>
        <dbReference type="ARBA" id="ARBA00022448"/>
    </source>
</evidence>
<dbReference type="BioCyc" id="CBUR1055526:G10QW-1659-MONOMER"/>
<keyword evidence="4" id="KW-0812">Transmembrane</keyword>
<keyword evidence="4" id="KW-0472">Membrane</keyword>
<name>U3UAS6_9BURK</name>
<feature type="region of interest" description="Disordered" evidence="3">
    <location>
        <begin position="125"/>
        <end position="186"/>
    </location>
</feature>
<gene>
    <name evidence="5" type="ORF">BKIR_c30_0175</name>
</gene>
<dbReference type="STRING" id="1055526.BKIR_c30_0175"/>
<sequence>MLFDLAILVKHPLHVLGVLVIIILGKSVAALTLVLALRYPLNTALTVSARLAQIGEFSFILAGLGLSLKLLLPEGMNLVLAGALISIALNPVFFAMVEPMRRWILKRSEMAHRFEQRGDPYAELPMDTERRLSGRPGRSGRLPAGREAHLTGAGHARHPSRRSRAESGAGGRSAQARHRRCVWQRR</sequence>
<dbReference type="Gene3D" id="1.20.1530.20">
    <property type="match status" value="1"/>
</dbReference>
<dbReference type="InterPro" id="IPR038770">
    <property type="entry name" value="Na+/solute_symporter_sf"/>
</dbReference>
<organism evidence="5 6">
    <name type="scientific">Candidatus Paraburkholderia kirkii UZHbot1</name>
    <dbReference type="NCBI Taxonomy" id="1055526"/>
    <lineage>
        <taxon>Bacteria</taxon>
        <taxon>Pseudomonadati</taxon>
        <taxon>Pseudomonadota</taxon>
        <taxon>Betaproteobacteria</taxon>
        <taxon>Burkholderiales</taxon>
        <taxon>Burkholderiaceae</taxon>
        <taxon>Paraburkholderia</taxon>
    </lineage>
</organism>
<protein>
    <submittedName>
        <fullName evidence="5">WGS project CAFE00000000 data, contig bkir_c30</fullName>
    </submittedName>
</protein>
<keyword evidence="2" id="KW-0813">Transport</keyword>
<dbReference type="Proteomes" id="UP000003511">
    <property type="component" value="Unassembled WGS sequence"/>
</dbReference>
<evidence type="ECO:0000313" key="6">
    <source>
        <dbReference type="Proteomes" id="UP000003511"/>
    </source>
</evidence>
<feature type="compositionally biased region" description="Low complexity" evidence="3">
    <location>
        <begin position="134"/>
        <end position="143"/>
    </location>
</feature>
<comment type="similarity">
    <text evidence="1">Belongs to the monovalent cation:proton antiporter 2 (CPA2) transporter (TC 2.A.37) family.</text>
</comment>
<reference evidence="5 6" key="1">
    <citation type="submission" date="2011-09" db="EMBL/GenBank/DDBJ databases">
        <authorList>
            <person name="Carlier A."/>
        </authorList>
    </citation>
    <scope>NUCLEOTIDE SEQUENCE [LARGE SCALE GENOMIC DNA]</scope>
    <source>
        <strain evidence="5 6">UZHbot1</strain>
    </source>
</reference>
<reference evidence="5 6" key="2">
    <citation type="submission" date="2011-10" db="EMBL/GenBank/DDBJ databases">
        <title>Draft genome sequence of Candidatus Burkholderia kirkii.</title>
        <authorList>
            <person name="Carlier A.L."/>
            <person name="Eberl L."/>
        </authorList>
    </citation>
    <scope>NUCLEOTIDE SEQUENCE [LARGE SCALE GENOMIC DNA]</scope>
    <source>
        <strain evidence="5 6">UZHbot1</strain>
    </source>
</reference>
<dbReference type="HOGENOM" id="CLU_1451945_0_0_4"/>
<dbReference type="AlphaFoldDB" id="U3UAS6"/>
<accession>U3UAS6</accession>
<evidence type="ECO:0000256" key="1">
    <source>
        <dbReference type="ARBA" id="ARBA00005551"/>
    </source>
</evidence>
<feature type="transmembrane region" description="Helical" evidence="4">
    <location>
        <begin position="78"/>
        <end position="97"/>
    </location>
</feature>
<feature type="transmembrane region" description="Helical" evidence="4">
    <location>
        <begin position="12"/>
        <end position="39"/>
    </location>
</feature>